<dbReference type="InterPro" id="IPR002586">
    <property type="entry name" value="CobQ/CobB/MinD/ParA_Nub-bd_dom"/>
</dbReference>
<keyword evidence="10" id="KW-0270">Exopolysaccharide synthesis</keyword>
<evidence type="ECO:0000256" key="2">
    <source>
        <dbReference type="ARBA" id="ARBA00007316"/>
    </source>
</evidence>
<reference evidence="13 14" key="1">
    <citation type="submission" date="2018-04" db="EMBL/GenBank/DDBJ databases">
        <title>Genomic Encyclopedia of Archaeal and Bacterial Type Strains, Phase II (KMG-II): from individual species to whole genera.</title>
        <authorList>
            <person name="Goeker M."/>
        </authorList>
    </citation>
    <scope>NUCLEOTIDE SEQUENCE [LARGE SCALE GENOMIC DNA]</scope>
    <source>
        <strain evidence="13 14">DSM 18806</strain>
    </source>
</reference>
<comment type="caution">
    <text evidence="13">The sequence shown here is derived from an EMBL/GenBank/DDBJ whole genome shotgun (WGS) entry which is preliminary data.</text>
</comment>
<dbReference type="EC" id="2.7.10.2" evidence="3"/>
<dbReference type="GO" id="GO:0005886">
    <property type="term" value="C:plasma membrane"/>
    <property type="evidence" value="ECO:0007669"/>
    <property type="project" value="UniProtKB-ARBA"/>
</dbReference>
<dbReference type="EMBL" id="QAOM01000002">
    <property type="protein sequence ID" value="PTQ86027.1"/>
    <property type="molecule type" value="Genomic_DNA"/>
</dbReference>
<dbReference type="RefSeq" id="WP_108031616.1">
    <property type="nucleotide sequence ID" value="NZ_QAOM01000002.1"/>
</dbReference>
<dbReference type="SUPFAM" id="SSF52540">
    <property type="entry name" value="P-loop containing nucleoside triphosphate hydrolases"/>
    <property type="match status" value="1"/>
</dbReference>
<dbReference type="PANTHER" id="PTHR32309">
    <property type="entry name" value="TYROSINE-PROTEIN KINASE"/>
    <property type="match status" value="1"/>
</dbReference>
<keyword evidence="7" id="KW-0067">ATP-binding</keyword>
<evidence type="ECO:0000256" key="6">
    <source>
        <dbReference type="ARBA" id="ARBA00022777"/>
    </source>
</evidence>
<comment type="catalytic activity">
    <reaction evidence="11">
        <text>L-tyrosyl-[protein] + ATP = O-phospho-L-tyrosyl-[protein] + ADP + H(+)</text>
        <dbReference type="Rhea" id="RHEA:10596"/>
        <dbReference type="Rhea" id="RHEA-COMP:10136"/>
        <dbReference type="Rhea" id="RHEA-COMP:20101"/>
        <dbReference type="ChEBI" id="CHEBI:15378"/>
        <dbReference type="ChEBI" id="CHEBI:30616"/>
        <dbReference type="ChEBI" id="CHEBI:46858"/>
        <dbReference type="ChEBI" id="CHEBI:61978"/>
        <dbReference type="ChEBI" id="CHEBI:456216"/>
        <dbReference type="EC" id="2.7.10.2"/>
    </reaction>
</comment>
<gene>
    <name evidence="13" type="ORF">C8U37_102130</name>
</gene>
<keyword evidence="8" id="KW-0972">Capsule biogenesis/degradation</keyword>
<organism evidence="13 14">
    <name type="scientific">Trichococcus patagoniensis</name>
    <dbReference type="NCBI Taxonomy" id="382641"/>
    <lineage>
        <taxon>Bacteria</taxon>
        <taxon>Bacillati</taxon>
        <taxon>Bacillota</taxon>
        <taxon>Bacilli</taxon>
        <taxon>Lactobacillales</taxon>
        <taxon>Carnobacteriaceae</taxon>
        <taxon>Trichococcus</taxon>
    </lineage>
</organism>
<keyword evidence="4" id="KW-0808">Transferase</keyword>
<dbReference type="FunFam" id="3.40.50.300:FF:000527">
    <property type="entry name" value="Tyrosine-protein kinase etk"/>
    <property type="match status" value="1"/>
</dbReference>
<sequence length="235" mass="25797">MFRRKNSQPLQQSAAITMALPSAAISEQFRVLRTNIRFSLVDTSLRSLAITSASNNVGKSTVAINLAITIAQQGKRVLLADCDFRRPTIHEHFALPNVHGLTDLLNNPTGVVQDYVQATRLADLSVLTGGPTPPNPAELLSSRRMLHLEKEFEEQFDLIIYDTPPLLGFADAQIVAGRAEGTIFVVQHGVSTKADTEKASEALKRVNANVLGAVYNRVPVNAEDANRHHYYQNKS</sequence>
<dbReference type="CDD" id="cd05387">
    <property type="entry name" value="BY-kinase"/>
    <property type="match status" value="1"/>
</dbReference>
<protein>
    <recommendedName>
        <fullName evidence="3">non-specific protein-tyrosine kinase</fullName>
        <ecNumber evidence="3">2.7.10.2</ecNumber>
    </recommendedName>
</protein>
<dbReference type="InterPro" id="IPR027417">
    <property type="entry name" value="P-loop_NTPase"/>
</dbReference>
<dbReference type="Gene3D" id="3.40.50.300">
    <property type="entry name" value="P-loop containing nucleotide triphosphate hydrolases"/>
    <property type="match status" value="1"/>
</dbReference>
<name>A0A2T5IQC1_9LACT</name>
<evidence type="ECO:0000256" key="9">
    <source>
        <dbReference type="ARBA" id="ARBA00023137"/>
    </source>
</evidence>
<dbReference type="AlphaFoldDB" id="A0A2T5IQC1"/>
<evidence type="ECO:0000256" key="5">
    <source>
        <dbReference type="ARBA" id="ARBA00022741"/>
    </source>
</evidence>
<evidence type="ECO:0000256" key="7">
    <source>
        <dbReference type="ARBA" id="ARBA00022840"/>
    </source>
</evidence>
<dbReference type="NCBIfam" id="TIGR01007">
    <property type="entry name" value="eps_fam"/>
    <property type="match status" value="1"/>
</dbReference>
<keyword evidence="14" id="KW-1185">Reference proteome</keyword>
<dbReference type="InterPro" id="IPR005702">
    <property type="entry name" value="Wzc-like_C"/>
</dbReference>
<dbReference type="Proteomes" id="UP000244161">
    <property type="component" value="Unassembled WGS sequence"/>
</dbReference>
<evidence type="ECO:0000256" key="1">
    <source>
        <dbReference type="ARBA" id="ARBA00005132"/>
    </source>
</evidence>
<keyword evidence="6" id="KW-0418">Kinase</keyword>
<evidence type="ECO:0000256" key="8">
    <source>
        <dbReference type="ARBA" id="ARBA00022903"/>
    </source>
</evidence>
<evidence type="ECO:0000256" key="4">
    <source>
        <dbReference type="ARBA" id="ARBA00022679"/>
    </source>
</evidence>
<evidence type="ECO:0000256" key="3">
    <source>
        <dbReference type="ARBA" id="ARBA00011903"/>
    </source>
</evidence>
<comment type="pathway">
    <text evidence="1">Capsule biogenesis; capsule polysaccharide biosynthesis.</text>
</comment>
<evidence type="ECO:0000313" key="13">
    <source>
        <dbReference type="EMBL" id="PTQ86027.1"/>
    </source>
</evidence>
<feature type="domain" description="CobQ/CobB/MinD/ParA nucleotide binding" evidence="12">
    <location>
        <begin position="48"/>
        <end position="224"/>
    </location>
</feature>
<dbReference type="InterPro" id="IPR050445">
    <property type="entry name" value="Bact_polysacc_biosynth/exp"/>
</dbReference>
<comment type="similarity">
    <text evidence="2">Belongs to the CpsD/CapB family.</text>
</comment>
<evidence type="ECO:0000313" key="14">
    <source>
        <dbReference type="Proteomes" id="UP000244161"/>
    </source>
</evidence>
<evidence type="ECO:0000256" key="10">
    <source>
        <dbReference type="ARBA" id="ARBA00023169"/>
    </source>
</evidence>
<dbReference type="PANTHER" id="PTHR32309:SF13">
    <property type="entry name" value="FERRIC ENTEROBACTIN TRANSPORT PROTEIN FEPE"/>
    <property type="match status" value="1"/>
</dbReference>
<keyword evidence="5" id="KW-0547">Nucleotide-binding</keyword>
<proteinExistence type="inferred from homology"/>
<dbReference type="Pfam" id="PF01656">
    <property type="entry name" value="CbiA"/>
    <property type="match status" value="1"/>
</dbReference>
<accession>A0A2T5IQC1</accession>
<evidence type="ECO:0000259" key="12">
    <source>
        <dbReference type="Pfam" id="PF01656"/>
    </source>
</evidence>
<dbReference type="GO" id="GO:0000271">
    <property type="term" value="P:polysaccharide biosynthetic process"/>
    <property type="evidence" value="ECO:0007669"/>
    <property type="project" value="UniProtKB-KW"/>
</dbReference>
<dbReference type="GO" id="GO:0005524">
    <property type="term" value="F:ATP binding"/>
    <property type="evidence" value="ECO:0007669"/>
    <property type="project" value="UniProtKB-KW"/>
</dbReference>
<keyword evidence="9" id="KW-0829">Tyrosine-protein kinase</keyword>
<dbReference type="GO" id="GO:0042802">
    <property type="term" value="F:identical protein binding"/>
    <property type="evidence" value="ECO:0007669"/>
    <property type="project" value="UniProtKB-ARBA"/>
</dbReference>
<dbReference type="GO" id="GO:0004715">
    <property type="term" value="F:non-membrane spanning protein tyrosine kinase activity"/>
    <property type="evidence" value="ECO:0007669"/>
    <property type="project" value="UniProtKB-EC"/>
</dbReference>
<dbReference type="OrthoDB" id="9794577at2"/>
<evidence type="ECO:0000256" key="11">
    <source>
        <dbReference type="ARBA" id="ARBA00051245"/>
    </source>
</evidence>